<dbReference type="PRINTS" id="PR00377">
    <property type="entry name" value="IMPHPHTASES"/>
</dbReference>
<name>A0AAU0PVU8_9CORY</name>
<dbReference type="KEGG" id="cpsk:Q0N40_05630"/>
<dbReference type="EMBL" id="CP137757">
    <property type="protein sequence ID" value="WPF24061.1"/>
    <property type="molecule type" value="Genomic_DNA"/>
</dbReference>
<comment type="similarity">
    <text evidence="3 8">Belongs to the inositol monophosphatase superfamily.</text>
</comment>
<dbReference type="RefSeq" id="WP_236881943.1">
    <property type="nucleotide sequence ID" value="NZ_CP137757.1"/>
</dbReference>
<dbReference type="GO" id="GO:0008934">
    <property type="term" value="F:inositol monophosphate 1-phosphatase activity"/>
    <property type="evidence" value="ECO:0007669"/>
    <property type="project" value="InterPro"/>
</dbReference>
<dbReference type="CDD" id="cd01639">
    <property type="entry name" value="IMPase"/>
    <property type="match status" value="1"/>
</dbReference>
<reference evidence="10 11" key="1">
    <citation type="submission" date="2023-10" db="EMBL/GenBank/DDBJ databases">
        <title>complete genome sequence of Corynebacterium pseudokroppenstedtii P15-C1.</title>
        <authorList>
            <person name="Bruggemann H."/>
            <person name="Poehlein A."/>
        </authorList>
    </citation>
    <scope>NUCLEOTIDE SEQUENCE [LARGE SCALE GENOMIC DNA]</scope>
    <source>
        <strain evidence="10 11">P15_C1</strain>
    </source>
</reference>
<dbReference type="PROSITE" id="PS00630">
    <property type="entry name" value="IMP_2"/>
    <property type="match status" value="1"/>
</dbReference>
<evidence type="ECO:0000313" key="11">
    <source>
        <dbReference type="Proteomes" id="UP001174314"/>
    </source>
</evidence>
<evidence type="ECO:0000256" key="1">
    <source>
        <dbReference type="ARBA" id="ARBA00001033"/>
    </source>
</evidence>
<feature type="binding site" evidence="7">
    <location>
        <position position="148"/>
    </location>
    <ligand>
        <name>Mg(2+)</name>
        <dbReference type="ChEBI" id="CHEBI:18420"/>
        <label>1</label>
        <note>catalytic</note>
    </ligand>
</feature>
<dbReference type="EC" id="3.1.3.25" evidence="8"/>
<dbReference type="PANTHER" id="PTHR20854">
    <property type="entry name" value="INOSITOL MONOPHOSPHATASE"/>
    <property type="match status" value="1"/>
</dbReference>
<dbReference type="SUPFAM" id="SSF56655">
    <property type="entry name" value="Carbohydrate phosphatase"/>
    <property type="match status" value="1"/>
</dbReference>
<evidence type="ECO:0000256" key="8">
    <source>
        <dbReference type="RuleBase" id="RU364068"/>
    </source>
</evidence>
<evidence type="ECO:0000256" key="9">
    <source>
        <dbReference type="SAM" id="MobiDB-lite"/>
    </source>
</evidence>
<comment type="cofactor">
    <cofactor evidence="2 7 8">
        <name>Mg(2+)</name>
        <dbReference type="ChEBI" id="CHEBI:18420"/>
    </cofactor>
</comment>
<dbReference type="PANTHER" id="PTHR20854:SF4">
    <property type="entry name" value="INOSITOL-1-MONOPHOSPHATASE-RELATED"/>
    <property type="match status" value="1"/>
</dbReference>
<evidence type="ECO:0000313" key="10">
    <source>
        <dbReference type="EMBL" id="WPF24061.1"/>
    </source>
</evidence>
<protein>
    <recommendedName>
        <fullName evidence="8">Inositol-1-monophosphatase</fullName>
        <ecNumber evidence="8">3.1.3.25</ecNumber>
    </recommendedName>
</protein>
<accession>A0AAU0PVU8</accession>
<dbReference type="Gene3D" id="3.40.190.80">
    <property type="match status" value="1"/>
</dbReference>
<dbReference type="Proteomes" id="UP001174314">
    <property type="component" value="Chromosome"/>
</dbReference>
<sequence>MNSTIEPLSEYSSEKMAAYAVPSSVEFGDTGLQQGAKMVTVVRMTSPENYAESNNDPSDANPQLADPNTSNPSTLTDEASSELNVALSVAIAAGRHVRDQRAKIADLSASVATKSSDNDPVTEVDTSTEQLVRRLLSTVRPNDTVFGEESGGELPEEGTVWVVDPIDGTVNFLYGIPFYSVSLAAQVNGETVAGVVVDVAHDLTYFASRDGGAYARKGALEHETTEPRVVASDKQLSVSRKHDLSHALVSTGFGYTASRRHVQGTVVSAMLETVRDIRRLGSAALDLCHVAEGSVDAHYEHGLNLWDYAAGALIAREAGARISVPQRTSPGSDGELLMAAHPELFDELKDGLARAGGLDPIPSE</sequence>
<dbReference type="GO" id="GO:0046872">
    <property type="term" value="F:metal ion binding"/>
    <property type="evidence" value="ECO:0007669"/>
    <property type="project" value="UniProtKB-KW"/>
</dbReference>
<dbReference type="InterPro" id="IPR020583">
    <property type="entry name" value="Inositol_monoP_metal-BS"/>
</dbReference>
<evidence type="ECO:0000256" key="6">
    <source>
        <dbReference type="ARBA" id="ARBA00022842"/>
    </source>
</evidence>
<dbReference type="InterPro" id="IPR000760">
    <property type="entry name" value="Inositol_monophosphatase-like"/>
</dbReference>
<keyword evidence="5 8" id="KW-0378">Hydrolase</keyword>
<dbReference type="AlphaFoldDB" id="A0AAU0PVU8"/>
<keyword evidence="11" id="KW-1185">Reference proteome</keyword>
<dbReference type="InterPro" id="IPR020550">
    <property type="entry name" value="Inositol_monophosphatase_CS"/>
</dbReference>
<feature type="binding site" evidence="7">
    <location>
        <position position="164"/>
    </location>
    <ligand>
        <name>Mg(2+)</name>
        <dbReference type="ChEBI" id="CHEBI:18420"/>
        <label>1</label>
        <note>catalytic</note>
    </ligand>
</feature>
<dbReference type="Gene3D" id="3.30.540.10">
    <property type="entry name" value="Fructose-1,6-Bisphosphatase, subunit A, domain 1"/>
    <property type="match status" value="1"/>
</dbReference>
<dbReference type="GO" id="GO:0006020">
    <property type="term" value="P:inositol metabolic process"/>
    <property type="evidence" value="ECO:0007669"/>
    <property type="project" value="TreeGrafter"/>
</dbReference>
<dbReference type="InterPro" id="IPR033942">
    <property type="entry name" value="IMPase"/>
</dbReference>
<feature type="binding site" evidence="7">
    <location>
        <position position="166"/>
    </location>
    <ligand>
        <name>Mg(2+)</name>
        <dbReference type="ChEBI" id="CHEBI:18420"/>
        <label>1</label>
        <note>catalytic</note>
    </ligand>
</feature>
<dbReference type="GO" id="GO:0046854">
    <property type="term" value="P:phosphatidylinositol phosphate biosynthetic process"/>
    <property type="evidence" value="ECO:0007669"/>
    <property type="project" value="InterPro"/>
</dbReference>
<organism evidence="10 11">
    <name type="scientific">Corynebacterium pseudokroppenstedtii</name>
    <dbReference type="NCBI Taxonomy" id="2804917"/>
    <lineage>
        <taxon>Bacteria</taxon>
        <taxon>Bacillati</taxon>
        <taxon>Actinomycetota</taxon>
        <taxon>Actinomycetes</taxon>
        <taxon>Mycobacteriales</taxon>
        <taxon>Corynebacteriaceae</taxon>
        <taxon>Corynebacterium</taxon>
    </lineage>
</organism>
<feature type="region of interest" description="Disordered" evidence="9">
    <location>
        <begin position="48"/>
        <end position="78"/>
    </location>
</feature>
<evidence type="ECO:0000256" key="4">
    <source>
        <dbReference type="ARBA" id="ARBA00022723"/>
    </source>
</evidence>
<comment type="catalytic activity">
    <reaction evidence="1 8">
        <text>a myo-inositol phosphate + H2O = myo-inositol + phosphate</text>
        <dbReference type="Rhea" id="RHEA:24056"/>
        <dbReference type="ChEBI" id="CHEBI:15377"/>
        <dbReference type="ChEBI" id="CHEBI:17268"/>
        <dbReference type="ChEBI" id="CHEBI:43474"/>
        <dbReference type="ChEBI" id="CHEBI:84139"/>
        <dbReference type="EC" id="3.1.3.25"/>
    </reaction>
</comment>
<evidence type="ECO:0000256" key="5">
    <source>
        <dbReference type="ARBA" id="ARBA00022801"/>
    </source>
</evidence>
<keyword evidence="4 7" id="KW-0479">Metal-binding</keyword>
<keyword evidence="6 7" id="KW-0460">Magnesium</keyword>
<dbReference type="Pfam" id="PF00459">
    <property type="entry name" value="Inositol_P"/>
    <property type="match status" value="1"/>
</dbReference>
<evidence type="ECO:0000256" key="3">
    <source>
        <dbReference type="ARBA" id="ARBA00009759"/>
    </source>
</evidence>
<evidence type="ECO:0000256" key="2">
    <source>
        <dbReference type="ARBA" id="ARBA00001946"/>
    </source>
</evidence>
<feature type="binding site" evidence="7">
    <location>
        <position position="307"/>
    </location>
    <ligand>
        <name>Mg(2+)</name>
        <dbReference type="ChEBI" id="CHEBI:18420"/>
        <label>1</label>
        <note>catalytic</note>
    </ligand>
</feature>
<dbReference type="PROSITE" id="PS00629">
    <property type="entry name" value="IMP_1"/>
    <property type="match status" value="1"/>
</dbReference>
<dbReference type="GO" id="GO:0007165">
    <property type="term" value="P:signal transduction"/>
    <property type="evidence" value="ECO:0007669"/>
    <property type="project" value="TreeGrafter"/>
</dbReference>
<gene>
    <name evidence="10" type="ORF">Q0N40_05630</name>
</gene>
<feature type="binding site" evidence="7">
    <location>
        <position position="167"/>
    </location>
    <ligand>
        <name>Mg(2+)</name>
        <dbReference type="ChEBI" id="CHEBI:18420"/>
        <label>1</label>
        <note>catalytic</note>
    </ligand>
</feature>
<proteinExistence type="inferred from homology"/>
<evidence type="ECO:0000256" key="7">
    <source>
        <dbReference type="PIRSR" id="PIRSR600760-2"/>
    </source>
</evidence>